<sequence>MEQEAIQPSAEELVLCKDSSIICETYLFEPTNEETRLGFLFAAGETENRNGVGKPLLDSIITAIQKEYYRDSSRSSATSFEMALHQANLILHDTAESGVRDWMGHFHVALGVLAGSQLHVSVSGAGAVFLARKSVITNISQGLSHFPITDPLKTFSQVASGTIMTRDSLFFTSSTFDSVFRSVDVGRFSLEHSAATIASRLEQLYLDQEHTIPLSVTVVTLLPQYIATPKKETPSRRMAQPVDQKAPNLQPRIPLLIKKTMLQRFAGLILSSAKGLWNISKRWVWPFLKKSSSQGGRVIVEASKEATKKVHTLSVPKLSLAATARGVLKLPASSKIFALIAVVLLIALTTSIVLLRQKQASDQAIQAASEQLHQARTKVDAANTALIYDNRTQAAGLLDDAQKLADQLAEKHLYAQETEVLKIDIQTQQDRIQRISRATSANSHVLGDIASFTNGKTPSRVFFVDNALFTASPDTNTIIKMTLDGKASPVHQTTSGIGFIASGAMQSSDKTILFNTSPVGLALFDTKDNTLIPQSITFPAPKPEITDLAVFGNRLYIFDATQKNIFSYNKTLKGFIGGTAWITDAAAQSADIKSLAIDGNIYTLSAGGKITKLFRGATAEFTQAAVSPALDGATRIYTTDTMQNLYVLDPANKRVVIFTKKGALVRQLYIDTAKSLADVSVSPDETHLYALDGSTILDITLAETATSSPPPAL</sequence>
<evidence type="ECO:0000313" key="3">
    <source>
        <dbReference type="Proteomes" id="UP000177941"/>
    </source>
</evidence>
<evidence type="ECO:0000313" key="2">
    <source>
        <dbReference type="EMBL" id="OGY37595.1"/>
    </source>
</evidence>
<dbReference type="SUPFAM" id="SSF75011">
    <property type="entry name" value="3-carboxy-cis,cis-mucoante lactonizing enzyme"/>
    <property type="match status" value="1"/>
</dbReference>
<proteinExistence type="predicted"/>
<keyword evidence="1" id="KW-1133">Transmembrane helix</keyword>
<reference evidence="2 3" key="1">
    <citation type="journal article" date="2016" name="Nat. Commun.">
        <title>Thousands of microbial genomes shed light on interconnected biogeochemical processes in an aquifer system.</title>
        <authorList>
            <person name="Anantharaman K."/>
            <person name="Brown C.T."/>
            <person name="Hug L.A."/>
            <person name="Sharon I."/>
            <person name="Castelle C.J."/>
            <person name="Probst A.J."/>
            <person name="Thomas B.C."/>
            <person name="Singh A."/>
            <person name="Wilkins M.J."/>
            <person name="Karaoz U."/>
            <person name="Brodie E.L."/>
            <person name="Williams K.H."/>
            <person name="Hubbard S.S."/>
            <person name="Banfield J.F."/>
        </authorList>
    </citation>
    <scope>NUCLEOTIDE SEQUENCE [LARGE SCALE GENOMIC DNA]</scope>
</reference>
<evidence type="ECO:0000256" key="1">
    <source>
        <dbReference type="SAM" id="Phobius"/>
    </source>
</evidence>
<protein>
    <recommendedName>
        <fullName evidence="4">PPM-type phosphatase domain-containing protein</fullName>
    </recommendedName>
</protein>
<dbReference type="EMBL" id="MHHS01000005">
    <property type="protein sequence ID" value="OGY37595.1"/>
    <property type="molecule type" value="Genomic_DNA"/>
</dbReference>
<name>A0A1G1XBW9_9BACT</name>
<organism evidence="2 3">
    <name type="scientific">Candidatus Andersenbacteria bacterium RIFCSPHIGHO2_12_FULL_45_11b</name>
    <dbReference type="NCBI Taxonomy" id="1797282"/>
    <lineage>
        <taxon>Bacteria</taxon>
        <taxon>Candidatus Anderseniibacteriota</taxon>
    </lineage>
</organism>
<comment type="caution">
    <text evidence="2">The sequence shown here is derived from an EMBL/GenBank/DDBJ whole genome shotgun (WGS) entry which is preliminary data.</text>
</comment>
<dbReference type="Proteomes" id="UP000177941">
    <property type="component" value="Unassembled WGS sequence"/>
</dbReference>
<feature type="transmembrane region" description="Helical" evidence="1">
    <location>
        <begin position="336"/>
        <end position="355"/>
    </location>
</feature>
<dbReference type="Gene3D" id="2.120.10.30">
    <property type="entry name" value="TolB, C-terminal domain"/>
    <property type="match status" value="1"/>
</dbReference>
<keyword evidence="1" id="KW-0472">Membrane</keyword>
<evidence type="ECO:0008006" key="4">
    <source>
        <dbReference type="Google" id="ProtNLM"/>
    </source>
</evidence>
<keyword evidence="1" id="KW-0812">Transmembrane</keyword>
<dbReference type="InterPro" id="IPR011042">
    <property type="entry name" value="6-blade_b-propeller_TolB-like"/>
</dbReference>
<accession>A0A1G1XBW9</accession>
<dbReference type="AlphaFoldDB" id="A0A1G1XBW9"/>
<gene>
    <name evidence="2" type="ORF">A3E36_02790</name>
</gene>